<dbReference type="PANTHER" id="PTHR19878:SF8">
    <property type="entry name" value="AUTOPHAGY-RELATED 16, ISOFORM F"/>
    <property type="match status" value="1"/>
</dbReference>
<name>A0AAD7BU90_9AGAR</name>
<dbReference type="PANTHER" id="PTHR19878">
    <property type="entry name" value="AUTOPHAGY PROTEIN 16-LIKE"/>
    <property type="match status" value="1"/>
</dbReference>
<evidence type="ECO:0000256" key="1">
    <source>
        <dbReference type="ARBA" id="ARBA00005331"/>
    </source>
</evidence>
<dbReference type="CDD" id="cd22887">
    <property type="entry name" value="Atg16_CCD"/>
    <property type="match status" value="1"/>
</dbReference>
<protein>
    <submittedName>
        <fullName evidence="5">ATG16-domain-containing protein</fullName>
    </submittedName>
</protein>
<dbReference type="Proteomes" id="UP001221142">
    <property type="component" value="Unassembled WGS sequence"/>
</dbReference>
<comment type="similarity">
    <text evidence="1">Belongs to the ATG16 family.</text>
</comment>
<keyword evidence="2" id="KW-0175">Coiled coil</keyword>
<proteinExistence type="inferred from homology"/>
<dbReference type="GO" id="GO:0034045">
    <property type="term" value="C:phagophore assembly site membrane"/>
    <property type="evidence" value="ECO:0007669"/>
    <property type="project" value="TreeGrafter"/>
</dbReference>
<evidence type="ECO:0000313" key="5">
    <source>
        <dbReference type="EMBL" id="KAJ7630690.1"/>
    </source>
</evidence>
<feature type="domain" description="Autophagy-related protein 16" evidence="4">
    <location>
        <begin position="11"/>
        <end position="209"/>
    </location>
</feature>
<feature type="region of interest" description="Disordered" evidence="3">
    <location>
        <begin position="53"/>
        <end position="77"/>
    </location>
</feature>
<comment type="caution">
    <text evidence="5">The sequence shown here is derived from an EMBL/GenBank/DDBJ whole genome shotgun (WGS) entry which is preliminary data.</text>
</comment>
<feature type="coiled-coil region" evidence="2">
    <location>
        <begin position="134"/>
        <end position="218"/>
    </location>
</feature>
<dbReference type="Gene3D" id="1.20.5.170">
    <property type="match status" value="1"/>
</dbReference>
<feature type="compositionally biased region" description="Polar residues" evidence="3">
    <location>
        <begin position="239"/>
        <end position="248"/>
    </location>
</feature>
<dbReference type="EMBL" id="JARKIF010000009">
    <property type="protein sequence ID" value="KAJ7630690.1"/>
    <property type="molecule type" value="Genomic_DNA"/>
</dbReference>
<dbReference type="InterPro" id="IPR045160">
    <property type="entry name" value="ATG16"/>
</dbReference>
<dbReference type="GO" id="GO:0034274">
    <property type="term" value="C:Atg12-Atg5-Atg16 complex"/>
    <property type="evidence" value="ECO:0007669"/>
    <property type="project" value="TreeGrafter"/>
</dbReference>
<feature type="compositionally biased region" description="Low complexity" evidence="3">
    <location>
        <begin position="53"/>
        <end position="73"/>
    </location>
</feature>
<dbReference type="GO" id="GO:0043495">
    <property type="term" value="F:protein-membrane adaptor activity"/>
    <property type="evidence" value="ECO:0007669"/>
    <property type="project" value="TreeGrafter"/>
</dbReference>
<accession>A0AAD7BU90</accession>
<dbReference type="Pfam" id="PF08614">
    <property type="entry name" value="ATG16"/>
    <property type="match status" value="1"/>
</dbReference>
<evidence type="ECO:0000256" key="2">
    <source>
        <dbReference type="SAM" id="Coils"/>
    </source>
</evidence>
<dbReference type="GO" id="GO:0000045">
    <property type="term" value="P:autophagosome assembly"/>
    <property type="evidence" value="ECO:0007669"/>
    <property type="project" value="InterPro"/>
</dbReference>
<dbReference type="AlphaFoldDB" id="A0AAD7BU90"/>
<feature type="region of interest" description="Disordered" evidence="3">
    <location>
        <begin position="228"/>
        <end position="279"/>
    </location>
</feature>
<evidence type="ECO:0000259" key="4">
    <source>
        <dbReference type="Pfam" id="PF08614"/>
    </source>
</evidence>
<evidence type="ECO:0000313" key="6">
    <source>
        <dbReference type="Proteomes" id="UP001221142"/>
    </source>
</evidence>
<keyword evidence="6" id="KW-1185">Reference proteome</keyword>
<sequence>MGEPVWQELLRLRLTERNARESAFSPIIEQYRKLAQQTKLLKERNASLLRAVGSVRPGPSSPPASSGAVAPSGTSEDNPVRAAYMASLESQISALRDELATVYKTQGQNAQRLLSMNETLREKEELARVDSETLRTTRDEIAVLRRKVDQHNELMAEKDRTVQILHDEISTLQLELGQIEDRNQILTKDNAKLLQRWLDAKQVEANKMNEANEFYENMRSRHQTVLTWRDGASDKNGVDSASQSSVSGNEDGMEEEEPPQKKDGTPSPAEKAVDLTPNG</sequence>
<dbReference type="GO" id="GO:0000421">
    <property type="term" value="C:autophagosome membrane"/>
    <property type="evidence" value="ECO:0007669"/>
    <property type="project" value="TreeGrafter"/>
</dbReference>
<reference evidence="5" key="1">
    <citation type="submission" date="2023-03" db="EMBL/GenBank/DDBJ databases">
        <title>Massive genome expansion in bonnet fungi (Mycena s.s.) driven by repeated elements and novel gene families across ecological guilds.</title>
        <authorList>
            <consortium name="Lawrence Berkeley National Laboratory"/>
            <person name="Harder C.B."/>
            <person name="Miyauchi S."/>
            <person name="Viragh M."/>
            <person name="Kuo A."/>
            <person name="Thoen E."/>
            <person name="Andreopoulos B."/>
            <person name="Lu D."/>
            <person name="Skrede I."/>
            <person name="Drula E."/>
            <person name="Henrissat B."/>
            <person name="Morin E."/>
            <person name="Kohler A."/>
            <person name="Barry K."/>
            <person name="LaButti K."/>
            <person name="Morin E."/>
            <person name="Salamov A."/>
            <person name="Lipzen A."/>
            <person name="Mereny Z."/>
            <person name="Hegedus B."/>
            <person name="Baldrian P."/>
            <person name="Stursova M."/>
            <person name="Weitz H."/>
            <person name="Taylor A."/>
            <person name="Grigoriev I.V."/>
            <person name="Nagy L.G."/>
            <person name="Martin F."/>
            <person name="Kauserud H."/>
        </authorList>
    </citation>
    <scope>NUCLEOTIDE SEQUENCE</scope>
    <source>
        <strain evidence="5">9284</strain>
    </source>
</reference>
<evidence type="ECO:0000256" key="3">
    <source>
        <dbReference type="SAM" id="MobiDB-lite"/>
    </source>
</evidence>
<dbReference type="InterPro" id="IPR013923">
    <property type="entry name" value="Autophagy-rel_prot_16_dom"/>
</dbReference>
<organism evidence="5 6">
    <name type="scientific">Roridomyces roridus</name>
    <dbReference type="NCBI Taxonomy" id="1738132"/>
    <lineage>
        <taxon>Eukaryota</taxon>
        <taxon>Fungi</taxon>
        <taxon>Dikarya</taxon>
        <taxon>Basidiomycota</taxon>
        <taxon>Agaricomycotina</taxon>
        <taxon>Agaricomycetes</taxon>
        <taxon>Agaricomycetidae</taxon>
        <taxon>Agaricales</taxon>
        <taxon>Marasmiineae</taxon>
        <taxon>Mycenaceae</taxon>
        <taxon>Roridomyces</taxon>
    </lineage>
</organism>
<gene>
    <name evidence="5" type="ORF">FB45DRAFT_1027885</name>
</gene>